<sequence>MFARSAVLYGFRVMTLDHCAPQSAHLALKWYAVPPPSPRLTSHRLISHPRLIHSVQETAVAGPFLDPRPCGQAGSGLA</sequence>
<organism evidence="1 2">
    <name type="scientific">Thiocapsa imhoffii</name>
    <dbReference type="NCBI Taxonomy" id="382777"/>
    <lineage>
        <taxon>Bacteria</taxon>
        <taxon>Pseudomonadati</taxon>
        <taxon>Pseudomonadota</taxon>
        <taxon>Gammaproteobacteria</taxon>
        <taxon>Chromatiales</taxon>
        <taxon>Chromatiaceae</taxon>
        <taxon>Thiocapsa</taxon>
    </lineage>
</organism>
<reference evidence="1 2" key="1">
    <citation type="journal article" date="2020" name="Microorganisms">
        <title>Osmotic Adaptation and Compatible Solute Biosynthesis of Phototrophic Bacteria as Revealed from Genome Analyses.</title>
        <authorList>
            <person name="Imhoff J.F."/>
            <person name="Rahn T."/>
            <person name="Kunzel S."/>
            <person name="Keller A."/>
            <person name="Neulinger S.C."/>
        </authorList>
    </citation>
    <scope>NUCLEOTIDE SEQUENCE [LARGE SCALE GENOMIC DNA]</scope>
    <source>
        <strain evidence="1 2">DSM 21303</strain>
    </source>
</reference>
<name>A0A9X0WJP2_9GAMM</name>
<evidence type="ECO:0000313" key="2">
    <source>
        <dbReference type="Proteomes" id="UP001138802"/>
    </source>
</evidence>
<dbReference type="EMBL" id="NRSD01000015">
    <property type="protein sequence ID" value="MBK1645793.1"/>
    <property type="molecule type" value="Genomic_DNA"/>
</dbReference>
<dbReference type="AlphaFoldDB" id="A0A9X0WJP2"/>
<protein>
    <submittedName>
        <fullName evidence="1">Uncharacterized protein</fullName>
    </submittedName>
</protein>
<accession>A0A9X0WJP2</accession>
<evidence type="ECO:0000313" key="1">
    <source>
        <dbReference type="EMBL" id="MBK1645793.1"/>
    </source>
</evidence>
<dbReference type="Proteomes" id="UP001138802">
    <property type="component" value="Unassembled WGS sequence"/>
</dbReference>
<gene>
    <name evidence="1" type="ORF">CKO25_14250</name>
</gene>
<comment type="caution">
    <text evidence="1">The sequence shown here is derived from an EMBL/GenBank/DDBJ whole genome shotgun (WGS) entry which is preliminary data.</text>
</comment>
<keyword evidence="2" id="KW-1185">Reference proteome</keyword>
<proteinExistence type="predicted"/>